<evidence type="ECO:0000313" key="3">
    <source>
        <dbReference type="Proteomes" id="UP000240987"/>
    </source>
</evidence>
<reference evidence="2 3" key="1">
    <citation type="submission" date="2018-01" db="EMBL/GenBank/DDBJ databases">
        <title>Whole genome sequencing of Histamine producing bacteria.</title>
        <authorList>
            <person name="Butler K."/>
        </authorList>
    </citation>
    <scope>NUCLEOTIDE SEQUENCE [LARGE SCALE GENOMIC DNA]</scope>
    <source>
        <strain evidence="2 3">JCM 12947</strain>
    </source>
</reference>
<name>A0A2T3J693_9GAMM</name>
<accession>A0A2T3J693</accession>
<proteinExistence type="predicted"/>
<evidence type="ECO:0000313" key="2">
    <source>
        <dbReference type="EMBL" id="PSU42849.1"/>
    </source>
</evidence>
<dbReference type="Proteomes" id="UP000240987">
    <property type="component" value="Unassembled WGS sequence"/>
</dbReference>
<evidence type="ECO:0000256" key="1">
    <source>
        <dbReference type="SAM" id="MobiDB-lite"/>
    </source>
</evidence>
<gene>
    <name evidence="2" type="ORF">C9J12_28725</name>
</gene>
<sequence length="63" mass="7333">MPPKTPIPHSIVTSEEDADNACFGRLESDLDDYYDQLDARDEYERENDADNREEAAHEHTTHR</sequence>
<feature type="region of interest" description="Disordered" evidence="1">
    <location>
        <begin position="37"/>
        <end position="63"/>
    </location>
</feature>
<comment type="caution">
    <text evidence="2">The sequence shown here is derived from an EMBL/GenBank/DDBJ whole genome shotgun (WGS) entry which is preliminary data.</text>
</comment>
<organism evidence="2 3">
    <name type="scientific">Photobacterium frigidiphilum</name>
    <dbReference type="NCBI Taxonomy" id="264736"/>
    <lineage>
        <taxon>Bacteria</taxon>
        <taxon>Pseudomonadati</taxon>
        <taxon>Pseudomonadota</taxon>
        <taxon>Gammaproteobacteria</taxon>
        <taxon>Vibrionales</taxon>
        <taxon>Vibrionaceae</taxon>
        <taxon>Photobacterium</taxon>
    </lineage>
</organism>
<protein>
    <submittedName>
        <fullName evidence="2">Uncharacterized protein</fullName>
    </submittedName>
</protein>
<keyword evidence="3" id="KW-1185">Reference proteome</keyword>
<dbReference type="AlphaFoldDB" id="A0A2T3J693"/>
<dbReference type="EMBL" id="PYMJ01000063">
    <property type="protein sequence ID" value="PSU42849.1"/>
    <property type="molecule type" value="Genomic_DNA"/>
</dbReference>
<dbReference type="RefSeq" id="WP_107246671.1">
    <property type="nucleotide sequence ID" value="NZ_PYMJ01000063.1"/>
</dbReference>